<dbReference type="RefSeq" id="WP_236675802.1">
    <property type="nucleotide sequence ID" value="NZ_JAERRB010000001.1"/>
</dbReference>
<evidence type="ECO:0000313" key="3">
    <source>
        <dbReference type="Proteomes" id="UP000613030"/>
    </source>
</evidence>
<dbReference type="SUPFAM" id="SSF52788">
    <property type="entry name" value="Phosphotyrosine protein phosphatases I"/>
    <property type="match status" value="1"/>
</dbReference>
<evidence type="ECO:0000313" key="2">
    <source>
        <dbReference type="EMBL" id="MBL0739612.1"/>
    </source>
</evidence>
<comment type="caution">
    <text evidence="2">The sequence shown here is derived from an EMBL/GenBank/DDBJ whole genome shotgun (WGS) entry which is preliminary data.</text>
</comment>
<feature type="chain" id="PRO_5045756356" description="Protein-tyrosine-phosphatase" evidence="1">
    <location>
        <begin position="20"/>
        <end position="150"/>
    </location>
</feature>
<dbReference type="InterPro" id="IPR036196">
    <property type="entry name" value="Ptyr_pPase_sf"/>
</dbReference>
<dbReference type="EMBL" id="JAERRB010000001">
    <property type="protein sequence ID" value="MBL0739612.1"/>
    <property type="molecule type" value="Genomic_DNA"/>
</dbReference>
<evidence type="ECO:0008006" key="4">
    <source>
        <dbReference type="Google" id="ProtNLM"/>
    </source>
</evidence>
<dbReference type="Gene3D" id="3.40.50.2300">
    <property type="match status" value="1"/>
</dbReference>
<keyword evidence="1" id="KW-0732">Signal</keyword>
<feature type="signal peptide" evidence="1">
    <location>
        <begin position="1"/>
        <end position="19"/>
    </location>
</feature>
<dbReference type="Proteomes" id="UP000613030">
    <property type="component" value="Unassembled WGS sequence"/>
</dbReference>
<proteinExistence type="predicted"/>
<sequence>MKMVGILCLCIFASAAARAQTKTIVFVCEHGSAKSVIAATYFNKLAKAKNIPWQAVARGTNPDATLSPKTKTLLAADNLLDSTFVPSKLSQQDVDAAQHVILFYSFPPTLHGDGKTLSWQHVRAANDDFQILRDNILLKLTPLLDSLSKH</sequence>
<protein>
    <recommendedName>
        <fullName evidence="4">Protein-tyrosine-phosphatase</fullName>
    </recommendedName>
</protein>
<keyword evidence="3" id="KW-1185">Reference proteome</keyword>
<evidence type="ECO:0000256" key="1">
    <source>
        <dbReference type="SAM" id="SignalP"/>
    </source>
</evidence>
<accession>A0ABS1KLP7</accession>
<name>A0ABS1KLP7_9BACT</name>
<gene>
    <name evidence="2" type="ORF">JI741_00220</name>
</gene>
<reference evidence="2 3" key="1">
    <citation type="submission" date="2021-01" db="EMBL/GenBank/DDBJ databases">
        <title>Chryseolinea sp. Jin1 Genome sequencing and assembly.</title>
        <authorList>
            <person name="Kim I."/>
        </authorList>
    </citation>
    <scope>NUCLEOTIDE SEQUENCE [LARGE SCALE GENOMIC DNA]</scope>
    <source>
        <strain evidence="2 3">Jin1</strain>
    </source>
</reference>
<organism evidence="2 3">
    <name type="scientific">Chryseolinea lacunae</name>
    <dbReference type="NCBI Taxonomy" id="2801331"/>
    <lineage>
        <taxon>Bacteria</taxon>
        <taxon>Pseudomonadati</taxon>
        <taxon>Bacteroidota</taxon>
        <taxon>Cytophagia</taxon>
        <taxon>Cytophagales</taxon>
        <taxon>Fulvivirgaceae</taxon>
        <taxon>Chryseolinea</taxon>
    </lineage>
</organism>